<name>A0A7S4GK52_9EUGL</name>
<evidence type="ECO:0000256" key="1">
    <source>
        <dbReference type="SAM" id="MobiDB-lite"/>
    </source>
</evidence>
<organism evidence="2">
    <name type="scientific">Eutreptiella gymnastica</name>
    <dbReference type="NCBI Taxonomy" id="73025"/>
    <lineage>
        <taxon>Eukaryota</taxon>
        <taxon>Discoba</taxon>
        <taxon>Euglenozoa</taxon>
        <taxon>Euglenida</taxon>
        <taxon>Spirocuta</taxon>
        <taxon>Euglenophyceae</taxon>
        <taxon>Eutreptiales</taxon>
        <taxon>Eutreptiaceae</taxon>
        <taxon>Eutreptiella</taxon>
    </lineage>
</organism>
<protein>
    <submittedName>
        <fullName evidence="2">Uncharacterized protein</fullName>
    </submittedName>
</protein>
<gene>
    <name evidence="2" type="ORF">EGYM00163_LOCUS50779</name>
</gene>
<evidence type="ECO:0000313" key="2">
    <source>
        <dbReference type="EMBL" id="CAE0839407.1"/>
    </source>
</evidence>
<dbReference type="EMBL" id="HBJA01147636">
    <property type="protein sequence ID" value="CAE0839407.1"/>
    <property type="molecule type" value="Transcribed_RNA"/>
</dbReference>
<feature type="region of interest" description="Disordered" evidence="1">
    <location>
        <begin position="159"/>
        <end position="181"/>
    </location>
</feature>
<sequence>MSETVPLHPTMASSYSRLSVVTAACVAFCGAAFITTFVGSTSAVSLSAAPTTMVPTVAAPAVLHSRPMLGARHTRIQRGTELQAGLPDSDAIATSAVEYVAAAEPSGVQAPLFLAAALSAAAAVWFGVRGPRQQGPLDPMDISSLPVHRVSMAAMFGGKKDEQQAPPNNAGAPGGPGMPSLADAMQAVERMGGAQALQKAVSTLPPEMMMKMAEISRQTMTQGPQSLTPEQQNIMINIQMQIFTNLKADGVQFDPQIEAMITAVEQRQAQMAGDAAPPPAAAPAAAPAENNDEPDWGNFGAKK</sequence>
<feature type="region of interest" description="Disordered" evidence="1">
    <location>
        <begin position="268"/>
        <end position="303"/>
    </location>
</feature>
<reference evidence="2" key="1">
    <citation type="submission" date="2021-01" db="EMBL/GenBank/DDBJ databases">
        <authorList>
            <person name="Corre E."/>
            <person name="Pelletier E."/>
            <person name="Niang G."/>
            <person name="Scheremetjew M."/>
            <person name="Finn R."/>
            <person name="Kale V."/>
            <person name="Holt S."/>
            <person name="Cochrane G."/>
            <person name="Meng A."/>
            <person name="Brown T."/>
            <person name="Cohen L."/>
        </authorList>
    </citation>
    <scope>NUCLEOTIDE SEQUENCE</scope>
    <source>
        <strain evidence="2">CCMP1594</strain>
    </source>
</reference>
<proteinExistence type="predicted"/>
<dbReference type="AlphaFoldDB" id="A0A7S4GK52"/>
<accession>A0A7S4GK52</accession>